<dbReference type="GO" id="GO:0046677">
    <property type="term" value="P:response to antibiotic"/>
    <property type="evidence" value="ECO:0007669"/>
    <property type="project" value="UniProtKB-KW"/>
</dbReference>
<name>A0A542SNJ4_9MICO</name>
<dbReference type="PANTHER" id="PTHR42711:SF17">
    <property type="entry name" value="ABC TRANSPORTER ATP-BINDING PROTEIN"/>
    <property type="match status" value="1"/>
</dbReference>
<accession>A0A542SNJ4</accession>
<keyword evidence="2" id="KW-0813">Transport</keyword>
<dbReference type="PROSITE" id="PS00211">
    <property type="entry name" value="ABC_TRANSPORTER_1"/>
    <property type="match status" value="1"/>
</dbReference>
<evidence type="ECO:0000313" key="7">
    <source>
        <dbReference type="EMBL" id="TQK76138.1"/>
    </source>
</evidence>
<dbReference type="Proteomes" id="UP000316181">
    <property type="component" value="Unassembled WGS sequence"/>
</dbReference>
<evidence type="ECO:0000256" key="4">
    <source>
        <dbReference type="ARBA" id="ARBA00022840"/>
    </source>
</evidence>
<sequence>MLGTMDDAHVEVAGLTKRYGDKTAISGVSFRIDAGESVALLGPNGAGKTTTIEILEGFRRATAGRVRVLGCDPDRAGPTWRARVGIVLQQTGTFDEATVGELLRQFAAYYPAPRDVAELIEAVGLTAQAGTRISRLSGGQRRRVDVALGVIGNPSILFLDEPTTGFDPEARREFWALIRAIRSRGTTILLTTHYLDEAAELSDRAIVIAAGTVLADSPLAQLGGPDAHKPHVRWTDPSGDHLEITADPGAVVTAIHARGNYSDLSVTTPSLEQTYLDVIDRARTGGVRQ</sequence>
<dbReference type="SMART" id="SM00382">
    <property type="entry name" value="AAA"/>
    <property type="match status" value="1"/>
</dbReference>
<dbReference type="AlphaFoldDB" id="A0A542SNJ4"/>
<dbReference type="EMBL" id="VFNV01000001">
    <property type="protein sequence ID" value="TQK76138.1"/>
    <property type="molecule type" value="Genomic_DNA"/>
</dbReference>
<dbReference type="InterPro" id="IPR050763">
    <property type="entry name" value="ABC_transporter_ATP-binding"/>
</dbReference>
<dbReference type="InterPro" id="IPR027417">
    <property type="entry name" value="P-loop_NTPase"/>
</dbReference>
<keyword evidence="4 7" id="KW-0067">ATP-binding</keyword>
<organism evidence="7 8">
    <name type="scientific">Rarobacter incanus</name>
    <dbReference type="NCBI Taxonomy" id="153494"/>
    <lineage>
        <taxon>Bacteria</taxon>
        <taxon>Bacillati</taxon>
        <taxon>Actinomycetota</taxon>
        <taxon>Actinomycetes</taxon>
        <taxon>Micrococcales</taxon>
        <taxon>Rarobacteraceae</taxon>
        <taxon>Rarobacter</taxon>
    </lineage>
</organism>
<proteinExistence type="predicted"/>
<comment type="subcellular location">
    <subcellularLocation>
        <location evidence="1">Cell membrane</location>
        <topology evidence="1">Peripheral membrane protein</topology>
    </subcellularLocation>
</comment>
<protein>
    <submittedName>
        <fullName evidence="7">ABC-2 type transport system ATP-binding protein</fullName>
    </submittedName>
</protein>
<dbReference type="Gene3D" id="3.40.50.300">
    <property type="entry name" value="P-loop containing nucleotide triphosphate hydrolases"/>
    <property type="match status" value="1"/>
</dbReference>
<keyword evidence="3" id="KW-0547">Nucleotide-binding</keyword>
<dbReference type="GO" id="GO:0005886">
    <property type="term" value="C:plasma membrane"/>
    <property type="evidence" value="ECO:0007669"/>
    <property type="project" value="UniProtKB-SubCell"/>
</dbReference>
<feature type="domain" description="ABC transporter" evidence="6">
    <location>
        <begin position="10"/>
        <end position="235"/>
    </location>
</feature>
<dbReference type="GO" id="GO:0005524">
    <property type="term" value="F:ATP binding"/>
    <property type="evidence" value="ECO:0007669"/>
    <property type="project" value="UniProtKB-KW"/>
</dbReference>
<dbReference type="InterPro" id="IPR017871">
    <property type="entry name" value="ABC_transporter-like_CS"/>
</dbReference>
<dbReference type="Pfam" id="PF00005">
    <property type="entry name" value="ABC_tran"/>
    <property type="match status" value="1"/>
</dbReference>
<dbReference type="GO" id="GO:0016887">
    <property type="term" value="F:ATP hydrolysis activity"/>
    <property type="evidence" value="ECO:0007669"/>
    <property type="project" value="InterPro"/>
</dbReference>
<keyword evidence="8" id="KW-1185">Reference proteome</keyword>
<dbReference type="InterPro" id="IPR003439">
    <property type="entry name" value="ABC_transporter-like_ATP-bd"/>
</dbReference>
<reference evidence="7 8" key="1">
    <citation type="submission" date="2019-06" db="EMBL/GenBank/DDBJ databases">
        <title>Sequencing the genomes of 1000 actinobacteria strains.</title>
        <authorList>
            <person name="Klenk H.-P."/>
        </authorList>
    </citation>
    <scope>NUCLEOTIDE SEQUENCE [LARGE SCALE GENOMIC DNA]</scope>
    <source>
        <strain evidence="7 8">DSM 10596</strain>
    </source>
</reference>
<comment type="caution">
    <text evidence="7">The sequence shown here is derived from an EMBL/GenBank/DDBJ whole genome shotgun (WGS) entry which is preliminary data.</text>
</comment>
<dbReference type="PROSITE" id="PS50893">
    <property type="entry name" value="ABC_TRANSPORTER_2"/>
    <property type="match status" value="1"/>
</dbReference>
<dbReference type="PANTHER" id="PTHR42711">
    <property type="entry name" value="ABC TRANSPORTER ATP-BINDING PROTEIN"/>
    <property type="match status" value="1"/>
</dbReference>
<evidence type="ECO:0000256" key="1">
    <source>
        <dbReference type="ARBA" id="ARBA00004202"/>
    </source>
</evidence>
<gene>
    <name evidence="7" type="ORF">FB389_0796</name>
</gene>
<keyword evidence="5" id="KW-0046">Antibiotic resistance</keyword>
<evidence type="ECO:0000259" key="6">
    <source>
        <dbReference type="PROSITE" id="PS50893"/>
    </source>
</evidence>
<evidence type="ECO:0000256" key="2">
    <source>
        <dbReference type="ARBA" id="ARBA00022448"/>
    </source>
</evidence>
<evidence type="ECO:0000313" key="8">
    <source>
        <dbReference type="Proteomes" id="UP000316181"/>
    </source>
</evidence>
<dbReference type="InterPro" id="IPR003593">
    <property type="entry name" value="AAA+_ATPase"/>
</dbReference>
<evidence type="ECO:0000256" key="5">
    <source>
        <dbReference type="ARBA" id="ARBA00023251"/>
    </source>
</evidence>
<evidence type="ECO:0000256" key="3">
    <source>
        <dbReference type="ARBA" id="ARBA00022741"/>
    </source>
</evidence>
<dbReference type="SUPFAM" id="SSF52540">
    <property type="entry name" value="P-loop containing nucleoside triphosphate hydrolases"/>
    <property type="match status" value="1"/>
</dbReference>
<dbReference type="CDD" id="cd03230">
    <property type="entry name" value="ABC_DR_subfamily_A"/>
    <property type="match status" value="1"/>
</dbReference>